<comment type="caution">
    <text evidence="1">The sequence shown here is derived from an EMBL/GenBank/DDBJ whole genome shotgun (WGS) entry which is preliminary data.</text>
</comment>
<dbReference type="RefSeq" id="WP_167695003.1">
    <property type="nucleotide sequence ID" value="NZ_CP118181.1"/>
</dbReference>
<sequence length="177" mass="20236">MQRWMIIGLVGLMVACRQTPAVFLESASELYVIRHGDTFLYGLGIVSRFEDIDRQLVEESFVVKNPDRALVWELEQGIVRDSRLGLQMDALLLSDTLSDFEGRLALEWRTLFGNIHNEVITLTISPIMKQGKIPWDAFTWVESEDLMGVKYAYWEDGAVHLLWITEEATLLESASMP</sequence>
<organism evidence="1 2">
    <name type="scientific">Entomospira culicis</name>
    <dbReference type="NCBI Taxonomy" id="2719989"/>
    <lineage>
        <taxon>Bacteria</taxon>
        <taxon>Pseudomonadati</taxon>
        <taxon>Spirochaetota</taxon>
        <taxon>Spirochaetia</taxon>
        <taxon>Spirochaetales</taxon>
        <taxon>Spirochaetaceae</taxon>
        <taxon>Entomospira</taxon>
    </lineage>
</organism>
<proteinExistence type="predicted"/>
<name>A0A968GE56_9SPIO</name>
<evidence type="ECO:0000313" key="2">
    <source>
        <dbReference type="Proteomes" id="UP000778951"/>
    </source>
</evidence>
<gene>
    <name evidence="1" type="ORF">HCT48_01465</name>
</gene>
<evidence type="ECO:0000313" key="1">
    <source>
        <dbReference type="EMBL" id="NIZ68889.1"/>
    </source>
</evidence>
<evidence type="ECO:0008006" key="3">
    <source>
        <dbReference type="Google" id="ProtNLM"/>
    </source>
</evidence>
<dbReference type="EMBL" id="JAATLM010000001">
    <property type="protein sequence ID" value="NIZ68889.1"/>
    <property type="molecule type" value="Genomic_DNA"/>
</dbReference>
<dbReference type="AlphaFoldDB" id="A0A968GE56"/>
<keyword evidence="2" id="KW-1185">Reference proteome</keyword>
<accession>A0A968GE56</accession>
<reference evidence="1" key="1">
    <citation type="submission" date="2020-03" db="EMBL/GenBank/DDBJ databases">
        <title>Spirochaetal bacteria isolated from arthropods constitute a novel genus Entomospira genus novum within the order Spirochaetales.</title>
        <authorList>
            <person name="Grana-Miraglia L."/>
            <person name="Sikutova S."/>
            <person name="Fingerle V."/>
            <person name="Sing A."/>
            <person name="Castillo-Ramirez S."/>
            <person name="Margos G."/>
            <person name="Rudolf I."/>
        </authorList>
    </citation>
    <scope>NUCLEOTIDE SEQUENCE</scope>
    <source>
        <strain evidence="1">BR149</strain>
    </source>
</reference>
<dbReference type="Proteomes" id="UP000778951">
    <property type="component" value="Unassembled WGS sequence"/>
</dbReference>
<protein>
    <recommendedName>
        <fullName evidence="3">Lipoprotein</fullName>
    </recommendedName>
</protein>
<dbReference type="PROSITE" id="PS51257">
    <property type="entry name" value="PROKAR_LIPOPROTEIN"/>
    <property type="match status" value="1"/>
</dbReference>